<dbReference type="InterPro" id="IPR027408">
    <property type="entry name" value="PNPase/RNase_PH_dom_sf"/>
</dbReference>
<dbReference type="InterPro" id="IPR001247">
    <property type="entry name" value="ExoRNase_PH_dom1"/>
</dbReference>
<evidence type="ECO:0000256" key="9">
    <source>
        <dbReference type="SAM" id="MobiDB-lite"/>
    </source>
</evidence>
<dbReference type="GO" id="GO:0010467">
    <property type="term" value="P:gene expression"/>
    <property type="evidence" value="ECO:0007669"/>
    <property type="project" value="UniProtKB-ARBA"/>
</dbReference>
<evidence type="ECO:0000256" key="3">
    <source>
        <dbReference type="ARBA" id="ARBA00022490"/>
    </source>
</evidence>
<dbReference type="InterPro" id="IPR050080">
    <property type="entry name" value="RNase_PH"/>
</dbReference>
<dbReference type="InterPro" id="IPR011807">
    <property type="entry name" value="Rrp41"/>
</dbReference>
<dbReference type="GO" id="GO:0016896">
    <property type="term" value="F:RNA exonuclease activity, producing 5'-phosphomonoesters"/>
    <property type="evidence" value="ECO:0007669"/>
    <property type="project" value="InterPro"/>
</dbReference>
<keyword evidence="3" id="KW-0963">Cytoplasm</keyword>
<evidence type="ECO:0000256" key="2">
    <source>
        <dbReference type="ARBA" id="ARBA00006678"/>
    </source>
</evidence>
<name>A0A2D6M1H5_9ARCH</name>
<evidence type="ECO:0000256" key="4">
    <source>
        <dbReference type="ARBA" id="ARBA00022722"/>
    </source>
</evidence>
<dbReference type="GO" id="GO:0000177">
    <property type="term" value="C:cytoplasmic exosome (RNase complex)"/>
    <property type="evidence" value="ECO:0007669"/>
    <property type="project" value="TreeGrafter"/>
</dbReference>
<keyword evidence="4" id="KW-0540">Nuclease</keyword>
<dbReference type="InterPro" id="IPR020568">
    <property type="entry name" value="Ribosomal_Su5_D2-typ_SF"/>
</dbReference>
<keyword evidence="6" id="KW-0271">Exosome</keyword>
<comment type="caution">
    <text evidence="12">The sequence shown here is derived from an EMBL/GenBank/DDBJ whole genome shotgun (WGS) entry which is preliminary data.</text>
</comment>
<dbReference type="EMBL" id="NZBU01000009">
    <property type="protein sequence ID" value="MAG22271.1"/>
    <property type="molecule type" value="Genomic_DNA"/>
</dbReference>
<comment type="subunit">
    <text evidence="8">Component of the archaeal exosome complex. Forms a hexameric ring-like arrangement composed of 3 Rrp41-Rrp42 heterodimers. The hexameric ring associates with a trimer of Rrp4 and/or Csl4 subunits.</text>
</comment>
<evidence type="ECO:0000259" key="10">
    <source>
        <dbReference type="Pfam" id="PF01138"/>
    </source>
</evidence>
<evidence type="ECO:0000256" key="5">
    <source>
        <dbReference type="ARBA" id="ARBA00022801"/>
    </source>
</evidence>
<proteinExistence type="inferred from homology"/>
<dbReference type="PANTHER" id="PTHR11953">
    <property type="entry name" value="EXOSOME COMPLEX COMPONENT"/>
    <property type="match status" value="1"/>
</dbReference>
<comment type="subcellular location">
    <subcellularLocation>
        <location evidence="1">Cytoplasm</location>
    </subcellularLocation>
</comment>
<keyword evidence="7 12" id="KW-0269">Exonuclease</keyword>
<dbReference type="Pfam" id="PF03725">
    <property type="entry name" value="RNase_PH_C"/>
    <property type="match status" value="1"/>
</dbReference>
<sequence length="265" mass="29295">MAKKKDEIEYVKNGKRVDGRKVDELRPLKIEVGVIDRADGSAYVEWGQNKVLAAVYGPREALPKHIQNPYKALVNCQYRMATFSVPDRKNPRPGRREIEISKVCSEALAKSIFIERFPNTKIDVFVQILDSNAGTRVAGLIAASVALADAGIPMRDLVAATGVGKAGGEIILDLNKEEEDAPDAVDIPLAILPGTEEIVLLQMDGLLTKEEWKKSIELGIKGCKQVYEVQKEALRKKYGEAEKETAKAREPSAKETKPKKEEKVN</sequence>
<comment type="similarity">
    <text evidence="2">Belongs to the RNase PH family.</text>
</comment>
<evidence type="ECO:0000256" key="1">
    <source>
        <dbReference type="ARBA" id="ARBA00004496"/>
    </source>
</evidence>
<dbReference type="GO" id="GO:0016075">
    <property type="term" value="P:rRNA catabolic process"/>
    <property type="evidence" value="ECO:0007669"/>
    <property type="project" value="TreeGrafter"/>
</dbReference>
<dbReference type="SUPFAM" id="SSF54211">
    <property type="entry name" value="Ribosomal protein S5 domain 2-like"/>
    <property type="match status" value="1"/>
</dbReference>
<keyword evidence="5" id="KW-0378">Hydrolase</keyword>
<dbReference type="SUPFAM" id="SSF55666">
    <property type="entry name" value="Ribonuclease PH domain 2-like"/>
    <property type="match status" value="1"/>
</dbReference>
<feature type="domain" description="Exoribonuclease phosphorolytic" evidence="11">
    <location>
        <begin position="156"/>
        <end position="222"/>
    </location>
</feature>
<dbReference type="AlphaFoldDB" id="A0A2D6M1H5"/>
<protein>
    <submittedName>
        <fullName evidence="12">Exosome complex exonuclease Rrp41</fullName>
    </submittedName>
</protein>
<reference evidence="13" key="1">
    <citation type="submission" date="2017-09" db="EMBL/GenBank/DDBJ databases">
        <title>The Reconstruction of 2,631 Draft Metagenome-Assembled Genomes from the Global Oceans.</title>
        <authorList>
            <person name="Tully B.J."/>
            <person name="Graham E.D."/>
            <person name="Heidelberg J.F."/>
        </authorList>
    </citation>
    <scope>NUCLEOTIDE SEQUENCE [LARGE SCALE GENOMIC DNA]</scope>
</reference>
<accession>A0A2D6M1H5</accession>
<evidence type="ECO:0000256" key="6">
    <source>
        <dbReference type="ARBA" id="ARBA00022835"/>
    </source>
</evidence>
<dbReference type="PANTHER" id="PTHR11953:SF0">
    <property type="entry name" value="EXOSOME COMPLEX COMPONENT RRP41"/>
    <property type="match status" value="1"/>
</dbReference>
<dbReference type="Pfam" id="PF01138">
    <property type="entry name" value="RNase_PH"/>
    <property type="match status" value="1"/>
</dbReference>
<evidence type="ECO:0000313" key="12">
    <source>
        <dbReference type="EMBL" id="MAG22271.1"/>
    </source>
</evidence>
<evidence type="ECO:0000256" key="7">
    <source>
        <dbReference type="ARBA" id="ARBA00022839"/>
    </source>
</evidence>
<organism evidence="12 13">
    <name type="scientific">Candidatus Iainarchaeum sp</name>
    <dbReference type="NCBI Taxonomy" id="3101447"/>
    <lineage>
        <taxon>Archaea</taxon>
        <taxon>Candidatus Iainarchaeota</taxon>
        <taxon>Candidatus Iainarchaeia</taxon>
        <taxon>Candidatus Iainarchaeales</taxon>
        <taxon>Candidatus Iainarchaeaceae</taxon>
        <taxon>Candidatus Iainarchaeum</taxon>
    </lineage>
</organism>
<dbReference type="GO" id="GO:0003723">
    <property type="term" value="F:RNA binding"/>
    <property type="evidence" value="ECO:0007669"/>
    <property type="project" value="TreeGrafter"/>
</dbReference>
<evidence type="ECO:0000259" key="11">
    <source>
        <dbReference type="Pfam" id="PF03725"/>
    </source>
</evidence>
<dbReference type="CDD" id="cd11366">
    <property type="entry name" value="RNase_PH_archRRP41"/>
    <property type="match status" value="1"/>
</dbReference>
<evidence type="ECO:0000313" key="13">
    <source>
        <dbReference type="Proteomes" id="UP000226592"/>
    </source>
</evidence>
<dbReference type="InterPro" id="IPR015847">
    <property type="entry name" value="ExoRNase_PH_dom2"/>
</dbReference>
<dbReference type="GO" id="GO:0000956">
    <property type="term" value="P:nuclear-transcribed mRNA catabolic process"/>
    <property type="evidence" value="ECO:0007669"/>
    <property type="project" value="UniProtKB-ARBA"/>
</dbReference>
<feature type="domain" description="Exoribonuclease phosphorolytic" evidence="10">
    <location>
        <begin position="24"/>
        <end position="153"/>
    </location>
</feature>
<dbReference type="Proteomes" id="UP000226592">
    <property type="component" value="Unassembled WGS sequence"/>
</dbReference>
<feature type="region of interest" description="Disordered" evidence="9">
    <location>
        <begin position="238"/>
        <end position="265"/>
    </location>
</feature>
<dbReference type="Gene3D" id="3.30.230.70">
    <property type="entry name" value="GHMP Kinase, N-terminal domain"/>
    <property type="match status" value="1"/>
</dbReference>
<dbReference type="InterPro" id="IPR036345">
    <property type="entry name" value="ExoRNase_PH_dom2_sf"/>
</dbReference>
<gene>
    <name evidence="12" type="ORF">CL943_03130</name>
</gene>
<dbReference type="NCBIfam" id="TIGR02065">
    <property type="entry name" value="ECX1"/>
    <property type="match status" value="1"/>
</dbReference>
<dbReference type="FunFam" id="3.30.230.70:FF:000004">
    <property type="entry name" value="Exosome complex component Rrp41"/>
    <property type="match status" value="1"/>
</dbReference>
<evidence type="ECO:0000256" key="8">
    <source>
        <dbReference type="ARBA" id="ARBA00062149"/>
    </source>
</evidence>